<feature type="transmembrane region" description="Helical" evidence="7">
    <location>
        <begin position="90"/>
        <end position="110"/>
    </location>
</feature>
<feature type="transmembrane region" description="Helical" evidence="7">
    <location>
        <begin position="282"/>
        <end position="301"/>
    </location>
</feature>
<evidence type="ECO:0000259" key="8">
    <source>
        <dbReference type="PROSITE" id="PS50850"/>
    </source>
</evidence>
<keyword evidence="3 7" id="KW-0812">Transmembrane</keyword>
<evidence type="ECO:0000256" key="5">
    <source>
        <dbReference type="ARBA" id="ARBA00022989"/>
    </source>
</evidence>
<dbReference type="InterPro" id="IPR020846">
    <property type="entry name" value="MFS_dom"/>
</dbReference>
<keyword evidence="6 7" id="KW-0472">Membrane</keyword>
<feature type="transmembrane region" description="Helical" evidence="7">
    <location>
        <begin position="116"/>
        <end position="139"/>
    </location>
</feature>
<dbReference type="Pfam" id="PF07690">
    <property type="entry name" value="MFS_1"/>
    <property type="match status" value="1"/>
</dbReference>
<keyword evidence="4" id="KW-0769">Symport</keyword>
<feature type="non-terminal residue" evidence="9">
    <location>
        <position position="1"/>
    </location>
</feature>
<dbReference type="InterPro" id="IPR050382">
    <property type="entry name" value="MFS_Na/Anion_cotransporter"/>
</dbReference>
<dbReference type="PROSITE" id="PS50850">
    <property type="entry name" value="MFS"/>
    <property type="match status" value="1"/>
</dbReference>
<dbReference type="STRING" id="45351.A7SZ78"/>
<comment type="subcellular location">
    <subcellularLocation>
        <location evidence="1">Membrane</location>
        <topology evidence="1">Multi-pass membrane protein</topology>
    </subcellularLocation>
</comment>
<feature type="transmembrane region" description="Helical" evidence="7">
    <location>
        <begin position="241"/>
        <end position="262"/>
    </location>
</feature>
<dbReference type="FunFam" id="1.20.1250.20:FF:000423">
    <property type="entry name" value="Putative inorganic phosphate cotransporter-like Protein"/>
    <property type="match status" value="1"/>
</dbReference>
<evidence type="ECO:0000256" key="3">
    <source>
        <dbReference type="ARBA" id="ARBA00022692"/>
    </source>
</evidence>
<feature type="domain" description="Major facilitator superfamily (MFS) profile" evidence="8">
    <location>
        <begin position="15"/>
        <end position="434"/>
    </location>
</feature>
<evidence type="ECO:0000313" key="9">
    <source>
        <dbReference type="EMBL" id="EDO30983.1"/>
    </source>
</evidence>
<keyword evidence="2" id="KW-0813">Transport</keyword>
<feature type="non-terminal residue" evidence="9">
    <location>
        <position position="441"/>
    </location>
</feature>
<evidence type="ECO:0000256" key="6">
    <source>
        <dbReference type="ARBA" id="ARBA00023136"/>
    </source>
</evidence>
<dbReference type="GO" id="GO:0015293">
    <property type="term" value="F:symporter activity"/>
    <property type="evidence" value="ECO:0007669"/>
    <property type="project" value="UniProtKB-KW"/>
</dbReference>
<dbReference type="SUPFAM" id="SSF103473">
    <property type="entry name" value="MFS general substrate transporter"/>
    <property type="match status" value="1"/>
</dbReference>
<dbReference type="FunFam" id="1.20.1250.20:FF:000003">
    <property type="entry name" value="Solute carrier family 17 member 3"/>
    <property type="match status" value="1"/>
</dbReference>
<dbReference type="Proteomes" id="UP000001593">
    <property type="component" value="Unassembled WGS sequence"/>
</dbReference>
<dbReference type="EMBL" id="DS469954">
    <property type="protein sequence ID" value="EDO30983.1"/>
    <property type="molecule type" value="Genomic_DNA"/>
</dbReference>
<evidence type="ECO:0000256" key="1">
    <source>
        <dbReference type="ARBA" id="ARBA00004141"/>
    </source>
</evidence>
<feature type="transmembrane region" description="Helical" evidence="7">
    <location>
        <begin position="62"/>
        <end position="83"/>
    </location>
</feature>
<dbReference type="PANTHER" id="PTHR11662">
    <property type="entry name" value="SOLUTE CARRIER FAMILY 17"/>
    <property type="match status" value="1"/>
</dbReference>
<feature type="transmembrane region" description="Helical" evidence="7">
    <location>
        <begin position="376"/>
        <end position="396"/>
    </location>
</feature>
<dbReference type="OMA" id="CHSAGFG"/>
<evidence type="ECO:0000313" key="10">
    <source>
        <dbReference type="Proteomes" id="UP000001593"/>
    </source>
</evidence>
<feature type="transmembrane region" description="Helical" evidence="7">
    <location>
        <begin position="151"/>
        <end position="174"/>
    </location>
</feature>
<dbReference type="eggNOG" id="KOG2532">
    <property type="taxonomic scope" value="Eukaryota"/>
</dbReference>
<keyword evidence="5 7" id="KW-1133">Transmembrane helix</keyword>
<dbReference type="PANTHER" id="PTHR11662:SF456">
    <property type="entry name" value="VESICULAR GLUTAMATE TRANSPORTER, ISOFORM A"/>
    <property type="match status" value="1"/>
</dbReference>
<dbReference type="InterPro" id="IPR011701">
    <property type="entry name" value="MFS"/>
</dbReference>
<dbReference type="Gene3D" id="1.20.1250.20">
    <property type="entry name" value="MFS general substrate transporter like domains"/>
    <property type="match status" value="2"/>
</dbReference>
<dbReference type="HOGENOM" id="CLU_001265_5_0_1"/>
<dbReference type="AlphaFoldDB" id="A7SZ78"/>
<dbReference type="InterPro" id="IPR036259">
    <property type="entry name" value="MFS_trans_sf"/>
</dbReference>
<feature type="transmembrane region" description="Helical" evidence="7">
    <location>
        <begin position="322"/>
        <end position="339"/>
    </location>
</feature>
<name>A7SZ78_NEMVE</name>
<dbReference type="GO" id="GO:0016020">
    <property type="term" value="C:membrane"/>
    <property type="evidence" value="ECO:0007669"/>
    <property type="project" value="UniProtKB-SubCell"/>
</dbReference>
<gene>
    <name evidence="9" type="ORF">NEMVEDRAFT_v1g138860</name>
</gene>
<evidence type="ECO:0000256" key="7">
    <source>
        <dbReference type="SAM" id="Phobius"/>
    </source>
</evidence>
<evidence type="ECO:0000256" key="2">
    <source>
        <dbReference type="ARBA" id="ARBA00022448"/>
    </source>
</evidence>
<sequence length="441" mass="48060">CLFLPKRYCIAFLTMLAFLLSYGVRAGISIAVVAMVSSRETTINGTITVKDPEFRWSTKTQGVILGSFFGGYMLTQVPGGVLAQRFGGRVVLGLCMLFSSIFVFLSPVAARTHVALLVAASAAVGSCKGVMTPALYDFWNRRAPYGEKSTYVTFSFFNPFAGLYIGLAIIPPVLGQLESWFDWPSIFYSSGAVTILLAFVWFIVVKRSPADDSRMSDELLSSCEQEKTATEKDVPTPWRKILTSLPVWSVVVGWGTSCWMLFTFLTELPSYLKFGLGYDIKLTGVLYGVSFLAVAIMLPIMTRLADFMNTKEVMSMTNIRKLFTCGGFFLQCICLIIVACTPYKVVPIVLGLGSMAFLNAGVGVNAFDIAPRYSGIIMGMANTLATFNGIMAPPVVGLIVKSESIHDWGIVFLLIAAIVFCGAVFYAINASGELQPWATPD</sequence>
<keyword evidence="10" id="KW-1185">Reference proteome</keyword>
<proteinExistence type="predicted"/>
<reference evidence="9" key="1">
    <citation type="journal article" date="2007" name="Science">
        <title>Sea anemone genome reveals ancestral eumetazoan gene repertoire and genomic organization.</title>
        <authorList>
            <person name="Putnam N.H."/>
            <person name="Srivastava M."/>
            <person name="Hellsten U."/>
            <person name="Dirks B."/>
            <person name="Chapman J."/>
            <person name="Salamov A."/>
            <person name="Terry A."/>
            <person name="Shapiro H."/>
            <person name="Lindquist E."/>
            <person name="Kapitonov V.V."/>
            <person name="Jurka J."/>
            <person name="Genikhovich G."/>
            <person name="Grigoriev I.V."/>
            <person name="Lucas S.M."/>
            <person name="Steele R.E."/>
            <person name="Finnerty J.R."/>
            <person name="Technau U."/>
            <person name="Martindale M.Q."/>
            <person name="Rokhsar D.S."/>
        </authorList>
    </citation>
    <scope>NUCLEOTIDE SEQUENCE [LARGE SCALE GENOMIC DNA]</scope>
    <source>
        <strain evidence="9">CH2 x CH6</strain>
    </source>
</reference>
<organism evidence="9 10">
    <name type="scientific">Nematostella vectensis</name>
    <name type="common">Starlet sea anemone</name>
    <dbReference type="NCBI Taxonomy" id="45351"/>
    <lineage>
        <taxon>Eukaryota</taxon>
        <taxon>Metazoa</taxon>
        <taxon>Cnidaria</taxon>
        <taxon>Anthozoa</taxon>
        <taxon>Hexacorallia</taxon>
        <taxon>Actiniaria</taxon>
        <taxon>Edwardsiidae</taxon>
        <taxon>Nematostella</taxon>
    </lineage>
</organism>
<feature type="transmembrane region" description="Helical" evidence="7">
    <location>
        <begin position="345"/>
        <end position="364"/>
    </location>
</feature>
<dbReference type="PhylomeDB" id="A7SZ78"/>
<evidence type="ECO:0000256" key="4">
    <source>
        <dbReference type="ARBA" id="ARBA00022847"/>
    </source>
</evidence>
<protein>
    <recommendedName>
        <fullName evidence="8">Major facilitator superfamily (MFS) profile domain-containing protein</fullName>
    </recommendedName>
</protein>
<accession>A7SZ78</accession>
<dbReference type="InParanoid" id="A7SZ78"/>
<feature type="transmembrane region" description="Helical" evidence="7">
    <location>
        <begin position="408"/>
        <end position="428"/>
    </location>
</feature>
<feature type="transmembrane region" description="Helical" evidence="7">
    <location>
        <begin position="186"/>
        <end position="205"/>
    </location>
</feature>